<reference evidence="1" key="2">
    <citation type="submission" date="2004-02" db="EMBL/GenBank/DDBJ databases">
        <authorList>
            <consortium name="Genoscope"/>
            <consortium name="Whitehead Institute Centre for Genome Research"/>
        </authorList>
    </citation>
    <scope>NUCLEOTIDE SEQUENCE</scope>
</reference>
<dbReference type="AlphaFoldDB" id="Q4S2Z9"/>
<reference evidence="1" key="1">
    <citation type="journal article" date="2004" name="Nature">
        <title>Genome duplication in the teleost fish Tetraodon nigroviridis reveals the early vertebrate proto-karyotype.</title>
        <authorList>
            <person name="Jaillon O."/>
            <person name="Aury J.-M."/>
            <person name="Brunet F."/>
            <person name="Petit J.-L."/>
            <person name="Stange-Thomann N."/>
            <person name="Mauceli E."/>
            <person name="Bouneau L."/>
            <person name="Fischer C."/>
            <person name="Ozouf-Costaz C."/>
            <person name="Bernot A."/>
            <person name="Nicaud S."/>
            <person name="Jaffe D."/>
            <person name="Fisher S."/>
            <person name="Lutfalla G."/>
            <person name="Dossat C."/>
            <person name="Segurens B."/>
            <person name="Dasilva C."/>
            <person name="Salanoubat M."/>
            <person name="Levy M."/>
            <person name="Boudet N."/>
            <person name="Castellano S."/>
            <person name="Anthouard V."/>
            <person name="Jubin C."/>
            <person name="Castelli V."/>
            <person name="Katinka M."/>
            <person name="Vacherie B."/>
            <person name="Biemont C."/>
            <person name="Skalli Z."/>
            <person name="Cattolico L."/>
            <person name="Poulain J."/>
            <person name="De Berardinis V."/>
            <person name="Cruaud C."/>
            <person name="Duprat S."/>
            <person name="Brottier P."/>
            <person name="Coutanceau J.-P."/>
            <person name="Gouzy J."/>
            <person name="Parra G."/>
            <person name="Lardier G."/>
            <person name="Chapple C."/>
            <person name="McKernan K.J."/>
            <person name="McEwan P."/>
            <person name="Bosak S."/>
            <person name="Kellis M."/>
            <person name="Volff J.-N."/>
            <person name="Guigo R."/>
            <person name="Zody M.C."/>
            <person name="Mesirov J."/>
            <person name="Lindblad-Toh K."/>
            <person name="Birren B."/>
            <person name="Nusbaum C."/>
            <person name="Kahn D."/>
            <person name="Robinson-Rechavi M."/>
            <person name="Laudet V."/>
            <person name="Schachter V."/>
            <person name="Quetier F."/>
            <person name="Saurin W."/>
            <person name="Scarpelli C."/>
            <person name="Wincker P."/>
            <person name="Lander E.S."/>
            <person name="Weissenbach J."/>
            <person name="Roest Crollius H."/>
        </authorList>
    </citation>
    <scope>NUCLEOTIDE SEQUENCE [LARGE SCALE GENOMIC DNA]</scope>
</reference>
<dbReference type="EMBL" id="CAAE01014756">
    <property type="protein sequence ID" value="CAG04983.1"/>
    <property type="molecule type" value="Genomic_DNA"/>
</dbReference>
<dbReference type="KEGG" id="tng:GSTEN00024856G001"/>
<dbReference type="OrthoDB" id="8961109at2759"/>
<protein>
    <submittedName>
        <fullName evidence="1">Chromosome 3 SCAF14756, whole genome shotgun sequence</fullName>
    </submittedName>
</protein>
<organism evidence="1">
    <name type="scientific">Tetraodon nigroviridis</name>
    <name type="common">Spotted green pufferfish</name>
    <name type="synonym">Chelonodon nigroviridis</name>
    <dbReference type="NCBI Taxonomy" id="99883"/>
    <lineage>
        <taxon>Eukaryota</taxon>
        <taxon>Metazoa</taxon>
        <taxon>Chordata</taxon>
        <taxon>Craniata</taxon>
        <taxon>Vertebrata</taxon>
        <taxon>Euteleostomi</taxon>
        <taxon>Actinopterygii</taxon>
        <taxon>Neopterygii</taxon>
        <taxon>Teleostei</taxon>
        <taxon>Neoteleostei</taxon>
        <taxon>Acanthomorphata</taxon>
        <taxon>Eupercaria</taxon>
        <taxon>Tetraodontiformes</taxon>
        <taxon>Tetradontoidea</taxon>
        <taxon>Tetraodontidae</taxon>
        <taxon>Tetraodon</taxon>
    </lineage>
</organism>
<gene>
    <name evidence="1" type="ORF">GSTENG00024856001</name>
</gene>
<accession>Q4S2Z9</accession>
<evidence type="ECO:0000313" key="1">
    <source>
        <dbReference type="EMBL" id="CAG04983.1"/>
    </source>
</evidence>
<proteinExistence type="predicted"/>
<name>Q4S2Z9_TETNG</name>
<sequence length="59" mass="6513">MGCTTSMVLLEGLRSILERNCGYIKGAVMEPGTLEEEEEILSLRGSQLWIPTTALVKPF</sequence>